<dbReference type="FunFam" id="3.40.630.70:FF:000001">
    <property type="entry name" value="Leucyl/phenylalanyl-tRNA--protein transferase"/>
    <property type="match status" value="1"/>
</dbReference>
<organism evidence="2 3">
    <name type="scientific">Bradymonas sediminis</name>
    <dbReference type="NCBI Taxonomy" id="1548548"/>
    <lineage>
        <taxon>Bacteria</taxon>
        <taxon>Deltaproteobacteria</taxon>
        <taxon>Bradymonadales</taxon>
        <taxon>Bradymonadaceae</taxon>
        <taxon>Bradymonas</taxon>
    </lineage>
</organism>
<dbReference type="Pfam" id="PF03588">
    <property type="entry name" value="Leu_Phe_trans"/>
    <property type="match status" value="1"/>
</dbReference>
<comment type="catalytic activity">
    <reaction evidence="1">
        <text>N-terminal L-lysyl-[protein] + L-leucyl-tRNA(Leu) = N-terminal L-leucyl-L-lysyl-[protein] + tRNA(Leu) + H(+)</text>
        <dbReference type="Rhea" id="RHEA:12340"/>
        <dbReference type="Rhea" id="RHEA-COMP:9613"/>
        <dbReference type="Rhea" id="RHEA-COMP:9622"/>
        <dbReference type="Rhea" id="RHEA-COMP:12670"/>
        <dbReference type="Rhea" id="RHEA-COMP:12671"/>
        <dbReference type="ChEBI" id="CHEBI:15378"/>
        <dbReference type="ChEBI" id="CHEBI:65249"/>
        <dbReference type="ChEBI" id="CHEBI:78442"/>
        <dbReference type="ChEBI" id="CHEBI:78494"/>
        <dbReference type="ChEBI" id="CHEBI:133043"/>
        <dbReference type="EC" id="2.3.2.6"/>
    </reaction>
</comment>
<comment type="catalytic activity">
    <reaction evidence="1">
        <text>N-terminal L-arginyl-[protein] + L-leucyl-tRNA(Leu) = N-terminal L-leucyl-L-arginyl-[protein] + tRNA(Leu) + H(+)</text>
        <dbReference type="Rhea" id="RHEA:50416"/>
        <dbReference type="Rhea" id="RHEA-COMP:9613"/>
        <dbReference type="Rhea" id="RHEA-COMP:9622"/>
        <dbReference type="Rhea" id="RHEA-COMP:12672"/>
        <dbReference type="Rhea" id="RHEA-COMP:12673"/>
        <dbReference type="ChEBI" id="CHEBI:15378"/>
        <dbReference type="ChEBI" id="CHEBI:64719"/>
        <dbReference type="ChEBI" id="CHEBI:78442"/>
        <dbReference type="ChEBI" id="CHEBI:78494"/>
        <dbReference type="ChEBI" id="CHEBI:133044"/>
        <dbReference type="EC" id="2.3.2.6"/>
    </reaction>
</comment>
<dbReference type="PANTHER" id="PTHR30098:SF2">
    <property type="entry name" value="LEUCYL_PHENYLALANYL-TRNA--PROTEIN TRANSFERASE"/>
    <property type="match status" value="1"/>
</dbReference>
<evidence type="ECO:0000313" key="3">
    <source>
        <dbReference type="Proteomes" id="UP000249799"/>
    </source>
</evidence>
<dbReference type="GO" id="GO:0030163">
    <property type="term" value="P:protein catabolic process"/>
    <property type="evidence" value="ECO:0007669"/>
    <property type="project" value="UniProtKB-UniRule"/>
</dbReference>
<dbReference type="Gene3D" id="3.30.70.3550">
    <property type="entry name" value="Leucyl/phenylalanyl-tRNA-protein transferase, N-terminal domain"/>
    <property type="match status" value="1"/>
</dbReference>
<dbReference type="InterPro" id="IPR016181">
    <property type="entry name" value="Acyl_CoA_acyltransferase"/>
</dbReference>
<comment type="similarity">
    <text evidence="1">Belongs to the L/F-transferase family.</text>
</comment>
<comment type="function">
    <text evidence="1">Functions in the N-end rule pathway of protein degradation where it conjugates Leu, Phe and, less efficiently, Met from aminoacyl-tRNAs to the N-termini of proteins containing an N-terminal arginine or lysine.</text>
</comment>
<dbReference type="HAMAP" id="MF_00688">
    <property type="entry name" value="Leu_Phe_trans"/>
    <property type="match status" value="1"/>
</dbReference>
<dbReference type="EC" id="2.3.2.6" evidence="1"/>
<dbReference type="SUPFAM" id="SSF55729">
    <property type="entry name" value="Acyl-CoA N-acyltransferases (Nat)"/>
    <property type="match status" value="1"/>
</dbReference>
<gene>
    <name evidence="1" type="primary">aat</name>
    <name evidence="2" type="ORF">DN745_12090</name>
</gene>
<keyword evidence="3" id="KW-1185">Reference proteome</keyword>
<dbReference type="PANTHER" id="PTHR30098">
    <property type="entry name" value="LEUCYL/PHENYLALANYL-TRNA--PROTEIN TRANSFERASE"/>
    <property type="match status" value="1"/>
</dbReference>
<dbReference type="Proteomes" id="UP000249799">
    <property type="component" value="Chromosome"/>
</dbReference>
<accession>A0A2Z4FMH7</accession>
<proteinExistence type="inferred from homology"/>
<dbReference type="InterPro" id="IPR042221">
    <property type="entry name" value="Leu/Phe-tRNA_Trfase_N"/>
</dbReference>
<dbReference type="InterPro" id="IPR004616">
    <property type="entry name" value="Leu/Phe-tRNA_Trfase"/>
</dbReference>
<sequence length="198" mass="22513">MSENLDPNLLFSAYTQGIFPMAHPELDGEVYWYAPDPRAILPVEDFHCPTRLRKTVDKKPFEIRYNTAFREVMQACAAPRKIQKTTWISSGIIEAYCKLHALGFAHSVEAWQGDALVGGLYGVSISGFFAGESMFFRETDASKVCLVHLIERMRERGMPLLDVQYSNPHLEQFGVIEIPREEYEARLAAALDLRVHFA</sequence>
<dbReference type="KEGG" id="bsed:DN745_12090"/>
<comment type="catalytic activity">
    <reaction evidence="1">
        <text>L-phenylalanyl-tRNA(Phe) + an N-terminal L-alpha-aminoacyl-[protein] = an N-terminal L-phenylalanyl-L-alpha-aminoacyl-[protein] + tRNA(Phe)</text>
        <dbReference type="Rhea" id="RHEA:43632"/>
        <dbReference type="Rhea" id="RHEA-COMP:9668"/>
        <dbReference type="Rhea" id="RHEA-COMP:9699"/>
        <dbReference type="Rhea" id="RHEA-COMP:10636"/>
        <dbReference type="Rhea" id="RHEA-COMP:10637"/>
        <dbReference type="ChEBI" id="CHEBI:78442"/>
        <dbReference type="ChEBI" id="CHEBI:78531"/>
        <dbReference type="ChEBI" id="CHEBI:78597"/>
        <dbReference type="ChEBI" id="CHEBI:83561"/>
        <dbReference type="EC" id="2.3.2.6"/>
    </reaction>
</comment>
<keyword evidence="1 2" id="KW-0808">Transferase</keyword>
<dbReference type="OrthoDB" id="9790282at2"/>
<reference evidence="2 3" key="1">
    <citation type="submission" date="2018-06" db="EMBL/GenBank/DDBJ databases">
        <title>Lujinxingia sediminis gen. nov. sp. nov., a new facultative anaerobic member of the class Deltaproteobacteria, and proposal of Lujinxingaceae fam. nov.</title>
        <authorList>
            <person name="Guo L.-Y."/>
            <person name="Li C.-M."/>
            <person name="Wang S."/>
            <person name="Du Z.-J."/>
        </authorList>
    </citation>
    <scope>NUCLEOTIDE SEQUENCE [LARGE SCALE GENOMIC DNA]</scope>
    <source>
        <strain evidence="2 3">FA350</strain>
    </source>
</reference>
<keyword evidence="1 2" id="KW-0012">Acyltransferase</keyword>
<dbReference type="NCBIfam" id="TIGR00667">
    <property type="entry name" value="aat"/>
    <property type="match status" value="1"/>
</dbReference>
<dbReference type="Gene3D" id="3.40.630.70">
    <property type="entry name" value="Leucyl/phenylalanyl-tRNA-protein transferase, C-terminal domain"/>
    <property type="match status" value="1"/>
</dbReference>
<comment type="subcellular location">
    <subcellularLocation>
        <location evidence="1">Cytoplasm</location>
    </subcellularLocation>
</comment>
<keyword evidence="1" id="KW-0963">Cytoplasm</keyword>
<protein>
    <recommendedName>
        <fullName evidence="1">Leucyl/phenylalanyl-tRNA--protein transferase</fullName>
        <ecNumber evidence="1">2.3.2.6</ecNumber>
    </recommendedName>
    <alternativeName>
        <fullName evidence="1">L/F-transferase</fullName>
    </alternativeName>
    <alternativeName>
        <fullName evidence="1">Leucyltransferase</fullName>
    </alternativeName>
    <alternativeName>
        <fullName evidence="1">Phenyalanyltransferase</fullName>
    </alternativeName>
</protein>
<dbReference type="EMBL" id="CP030032">
    <property type="protein sequence ID" value="AWV90040.1"/>
    <property type="molecule type" value="Genomic_DNA"/>
</dbReference>
<dbReference type="InterPro" id="IPR042203">
    <property type="entry name" value="Leu/Phe-tRNA_Trfase_C"/>
</dbReference>
<evidence type="ECO:0000313" key="2">
    <source>
        <dbReference type="EMBL" id="AWV90040.1"/>
    </source>
</evidence>
<dbReference type="GO" id="GO:0005737">
    <property type="term" value="C:cytoplasm"/>
    <property type="evidence" value="ECO:0007669"/>
    <property type="project" value="UniProtKB-SubCell"/>
</dbReference>
<name>A0A2Z4FMH7_9DELT</name>
<dbReference type="GO" id="GO:0008914">
    <property type="term" value="F:leucyl-tRNA--protein transferase activity"/>
    <property type="evidence" value="ECO:0007669"/>
    <property type="project" value="UniProtKB-UniRule"/>
</dbReference>
<dbReference type="AlphaFoldDB" id="A0A2Z4FMH7"/>
<dbReference type="RefSeq" id="WP_111335188.1">
    <property type="nucleotide sequence ID" value="NZ_CP030032.1"/>
</dbReference>
<evidence type="ECO:0000256" key="1">
    <source>
        <dbReference type="HAMAP-Rule" id="MF_00688"/>
    </source>
</evidence>